<proteinExistence type="predicted"/>
<reference evidence="1 3" key="1">
    <citation type="journal article" date="2015" name="Stand. Genomic Sci.">
        <title>Genomic Encyclopedia of Bacterial and Archaeal Type Strains, Phase III: the genomes of soil and plant-associated and newly described type strains.</title>
        <authorList>
            <person name="Whitman W.B."/>
            <person name="Woyke T."/>
            <person name="Klenk H.P."/>
            <person name="Zhou Y."/>
            <person name="Lilburn T.G."/>
            <person name="Beck B.J."/>
            <person name="De Vos P."/>
            <person name="Vandamme P."/>
            <person name="Eisen J.A."/>
            <person name="Garrity G."/>
            <person name="Hugenholtz P."/>
            <person name="Kyrpides N.C."/>
        </authorList>
    </citation>
    <scope>NUCLEOTIDE SEQUENCE [LARGE SCALE GENOMIC DNA]</scope>
    <source>
        <strain evidence="1 3">P5626</strain>
    </source>
</reference>
<gene>
    <name evidence="2" type="ORF">D0809_20765</name>
    <name evidence="1" type="ORF">EV142_109103</name>
</gene>
<reference evidence="2 4" key="2">
    <citation type="journal article" date="2018" name="Syst. Appl. Microbiol.">
        <title>Flavobacterium circumlabens sp. nov. and Flavobacterium cupreum sp. nov., two psychrotrophic species isolated from Antarctic environmental samples.</title>
        <authorList>
            <person name="Kralova S."/>
            <person name="Busse H.J."/>
            <person name="Svec P."/>
            <person name="Maslanova I."/>
            <person name="Stankova E."/>
            <person name="Bartak M."/>
            <person name="Sedlacek I."/>
        </authorList>
    </citation>
    <scope>NUCLEOTIDE SEQUENCE [LARGE SCALE GENOMIC DNA]</scope>
    <source>
        <strain evidence="2 4">CCM 8828</strain>
    </source>
</reference>
<sequence length="77" mass="9162">MKHFSSGHYWLIWPAVIEILLSGQDKKKYSGLRQSLQLFYKKVSPEKSWIPVLEEINKPEKAYLKKDIQKFLNKINL</sequence>
<name>A0A4Y7U997_9FLAO</name>
<protein>
    <submittedName>
        <fullName evidence="2">Uncharacterized protein</fullName>
    </submittedName>
</protein>
<dbReference type="Proteomes" id="UP000295270">
    <property type="component" value="Unassembled WGS sequence"/>
</dbReference>
<dbReference type="EMBL" id="QWDN01000009">
    <property type="protein sequence ID" value="TEB42332.1"/>
    <property type="molecule type" value="Genomic_DNA"/>
</dbReference>
<comment type="caution">
    <text evidence="2">The sequence shown here is derived from an EMBL/GenBank/DDBJ whole genome shotgun (WGS) entry which is preliminary data.</text>
</comment>
<dbReference type="EMBL" id="SLWA01000009">
    <property type="protein sequence ID" value="TCN53120.1"/>
    <property type="molecule type" value="Genomic_DNA"/>
</dbReference>
<dbReference type="Proteomes" id="UP000298340">
    <property type="component" value="Unassembled WGS sequence"/>
</dbReference>
<evidence type="ECO:0000313" key="1">
    <source>
        <dbReference type="EMBL" id="TCN53120.1"/>
    </source>
</evidence>
<dbReference type="OrthoDB" id="1326721at2"/>
<organism evidence="2 4">
    <name type="scientific">Flavobacterium circumlabens</name>
    <dbReference type="NCBI Taxonomy" id="2133765"/>
    <lineage>
        <taxon>Bacteria</taxon>
        <taxon>Pseudomonadati</taxon>
        <taxon>Bacteroidota</taxon>
        <taxon>Flavobacteriia</taxon>
        <taxon>Flavobacteriales</taxon>
        <taxon>Flavobacteriaceae</taxon>
        <taxon>Flavobacterium</taxon>
    </lineage>
</organism>
<accession>A0A4Y7U997</accession>
<reference evidence="1" key="3">
    <citation type="submission" date="2019-03" db="EMBL/GenBank/DDBJ databases">
        <authorList>
            <person name="Whitman W."/>
            <person name="Huntemann M."/>
            <person name="Clum A."/>
            <person name="Pillay M."/>
            <person name="Palaniappan K."/>
            <person name="Varghese N."/>
            <person name="Mikhailova N."/>
            <person name="Stamatis D."/>
            <person name="Reddy T."/>
            <person name="Daum C."/>
            <person name="Shapiro N."/>
            <person name="Ivanova N."/>
            <person name="Kyrpides N."/>
            <person name="Woyke T."/>
        </authorList>
    </citation>
    <scope>NUCLEOTIDE SEQUENCE</scope>
    <source>
        <strain evidence="1">P5626</strain>
    </source>
</reference>
<evidence type="ECO:0000313" key="2">
    <source>
        <dbReference type="EMBL" id="TEB42332.1"/>
    </source>
</evidence>
<evidence type="ECO:0000313" key="4">
    <source>
        <dbReference type="Proteomes" id="UP000298340"/>
    </source>
</evidence>
<evidence type="ECO:0000313" key="3">
    <source>
        <dbReference type="Proteomes" id="UP000295270"/>
    </source>
</evidence>
<dbReference type="RefSeq" id="WP_132037524.1">
    <property type="nucleotide sequence ID" value="NZ_QWDN01000009.1"/>
</dbReference>
<keyword evidence="3" id="KW-1185">Reference proteome</keyword>
<dbReference type="AlphaFoldDB" id="A0A4Y7U997"/>